<dbReference type="EMBL" id="NMUH01003890">
    <property type="protein sequence ID" value="MQM07509.1"/>
    <property type="molecule type" value="Genomic_DNA"/>
</dbReference>
<protein>
    <submittedName>
        <fullName evidence="2">Uncharacterized protein</fullName>
    </submittedName>
</protein>
<keyword evidence="3" id="KW-1185">Reference proteome</keyword>
<comment type="caution">
    <text evidence="2">The sequence shown here is derived from an EMBL/GenBank/DDBJ whole genome shotgun (WGS) entry which is preliminary data.</text>
</comment>
<feature type="region of interest" description="Disordered" evidence="1">
    <location>
        <begin position="1"/>
        <end position="31"/>
    </location>
</feature>
<accession>A0A843WD04</accession>
<reference evidence="2" key="1">
    <citation type="submission" date="2017-07" db="EMBL/GenBank/DDBJ databases">
        <title>Taro Niue Genome Assembly and Annotation.</title>
        <authorList>
            <person name="Atibalentja N."/>
            <person name="Keating K."/>
            <person name="Fields C.J."/>
        </authorList>
    </citation>
    <scope>NUCLEOTIDE SEQUENCE</scope>
    <source>
        <strain evidence="2">Niue_2</strain>
        <tissue evidence="2">Leaf</tissue>
    </source>
</reference>
<evidence type="ECO:0000256" key="1">
    <source>
        <dbReference type="SAM" id="MobiDB-lite"/>
    </source>
</evidence>
<sequence>MDLTSGENQSGSAVNEKGGVRTDQGIPISSDLGSSDLSKAIGRHLVYSHQIRQLQLWSVPASECLSAEATRRALQVRSGRRDQRHTLAKRASKGSIGLVVSAPSGEKFLNGHLGWSRAITPPDIDSEIASGAFIAIAQAAKA</sequence>
<dbReference type="Proteomes" id="UP000652761">
    <property type="component" value="Unassembled WGS sequence"/>
</dbReference>
<proteinExistence type="predicted"/>
<feature type="compositionally biased region" description="Polar residues" evidence="1">
    <location>
        <begin position="1"/>
        <end position="13"/>
    </location>
</feature>
<evidence type="ECO:0000313" key="3">
    <source>
        <dbReference type="Proteomes" id="UP000652761"/>
    </source>
</evidence>
<organism evidence="2 3">
    <name type="scientific">Colocasia esculenta</name>
    <name type="common">Wild taro</name>
    <name type="synonym">Arum esculentum</name>
    <dbReference type="NCBI Taxonomy" id="4460"/>
    <lineage>
        <taxon>Eukaryota</taxon>
        <taxon>Viridiplantae</taxon>
        <taxon>Streptophyta</taxon>
        <taxon>Embryophyta</taxon>
        <taxon>Tracheophyta</taxon>
        <taxon>Spermatophyta</taxon>
        <taxon>Magnoliopsida</taxon>
        <taxon>Liliopsida</taxon>
        <taxon>Araceae</taxon>
        <taxon>Aroideae</taxon>
        <taxon>Colocasieae</taxon>
        <taxon>Colocasia</taxon>
    </lineage>
</organism>
<evidence type="ECO:0000313" key="2">
    <source>
        <dbReference type="EMBL" id="MQM07509.1"/>
    </source>
</evidence>
<dbReference type="AlphaFoldDB" id="A0A843WD04"/>
<gene>
    <name evidence="2" type="ORF">Taro_040348</name>
</gene>
<name>A0A843WD04_COLES</name>